<gene>
    <name evidence="1" type="ORF">M917_0614</name>
</gene>
<name>U4TDR6_9GAMM</name>
<proteinExistence type="predicted"/>
<dbReference type="EMBL" id="AUSW01000013">
    <property type="protein sequence ID" value="ERL56588.1"/>
    <property type="molecule type" value="Genomic_DNA"/>
</dbReference>
<organism evidence="1 2">
    <name type="scientific">Psychrobacter aquaticus CMS 56</name>
    <dbReference type="NCBI Taxonomy" id="1354303"/>
    <lineage>
        <taxon>Bacteria</taxon>
        <taxon>Pseudomonadati</taxon>
        <taxon>Pseudomonadota</taxon>
        <taxon>Gammaproteobacteria</taxon>
        <taxon>Moraxellales</taxon>
        <taxon>Moraxellaceae</taxon>
        <taxon>Psychrobacter</taxon>
    </lineage>
</organism>
<keyword evidence="2" id="KW-1185">Reference proteome</keyword>
<accession>U4TDR6</accession>
<comment type="caution">
    <text evidence="1">The sequence shown here is derived from an EMBL/GenBank/DDBJ whole genome shotgun (WGS) entry which is preliminary data.</text>
</comment>
<dbReference type="AlphaFoldDB" id="U4TDR6"/>
<evidence type="ECO:0000313" key="1">
    <source>
        <dbReference type="EMBL" id="ERL56588.1"/>
    </source>
</evidence>
<protein>
    <submittedName>
        <fullName evidence="1">Uncharacterized protein</fullName>
    </submittedName>
</protein>
<sequence length="55" mass="6260">MIRLGAVIMAMLSGHYKYYMKAITTVSLITDTYLVAVYHNGDDDSFVKRVMTNQI</sequence>
<reference evidence="1 2" key="1">
    <citation type="journal article" date="2013" name="Genome Announc.">
        <title>Draft Genome Sequence of Psychrobacter aquaticus Strain CMS 56T, Isolated from a Cyanobacterial Mat Sample Collected from Water Bodies in the McMurdo Dry Valley Region of Antarctica.</title>
        <authorList>
            <person name="Reddy G.S."/>
            <person name="Ara S."/>
            <person name="Singh A."/>
            <person name="Kumar Pinnaka A."/>
            <person name="Shivaji S."/>
        </authorList>
    </citation>
    <scope>NUCLEOTIDE SEQUENCE [LARGE SCALE GENOMIC DNA]</scope>
    <source>
        <strain evidence="1 2">CMS 56</strain>
    </source>
</reference>
<evidence type="ECO:0000313" key="2">
    <source>
        <dbReference type="Proteomes" id="UP000016761"/>
    </source>
</evidence>
<dbReference type="Proteomes" id="UP000016761">
    <property type="component" value="Unassembled WGS sequence"/>
</dbReference>
<dbReference type="PATRIC" id="fig|1354303.4.peg.605"/>